<reference evidence="1 2" key="1">
    <citation type="submission" date="2020-10" db="EMBL/GenBank/DDBJ databases">
        <title>Complete genome sequence of Paludibaculum fermentans P105T, a facultatively anaerobic acidobacterium capable of dissimilatory Fe(III) reduction.</title>
        <authorList>
            <person name="Dedysh S.N."/>
            <person name="Beletsky A.V."/>
            <person name="Kulichevskaya I.S."/>
            <person name="Mardanov A.V."/>
            <person name="Ravin N.V."/>
        </authorList>
    </citation>
    <scope>NUCLEOTIDE SEQUENCE [LARGE SCALE GENOMIC DNA]</scope>
    <source>
        <strain evidence="1 2">P105</strain>
    </source>
</reference>
<dbReference type="RefSeq" id="WP_194446818.1">
    <property type="nucleotide sequence ID" value="NZ_CP063849.1"/>
</dbReference>
<dbReference type="CDD" id="cd03522">
    <property type="entry name" value="MoeA_like"/>
    <property type="match status" value="1"/>
</dbReference>
<sequence>MRALTIDVQEANGRVLCCTIFRPCGKKLLAKGHLISEEDVRLLETEGMRKVWVTELDEGEVGEDDAVAQVGSLIGCGSLEIRLAAGGRANLIATENTSILVDDELLKQINCTASVVIATTQNFSFARAGDRVATVKSSPFAVSQQQLDAVLSILKERGPILQARPIRDPAVAVLYTDPCSGDRARQLFESVMRQRLDQFGLSCRFSLACVEEEATVTKALGHLLRANPTAILVASTTAPAGPDDVIGRAMLDCGCHLERFLAPVEPGNLLLLGYKDDIPVVSAPGCFRSAKRNVVDLILPPMLARYRVSGWEIACLGHGGLLG</sequence>
<dbReference type="Proteomes" id="UP000593892">
    <property type="component" value="Chromosome"/>
</dbReference>
<dbReference type="EMBL" id="CP063849">
    <property type="protein sequence ID" value="QOY85148.1"/>
    <property type="molecule type" value="Genomic_DNA"/>
</dbReference>
<proteinExistence type="predicted"/>
<keyword evidence="2" id="KW-1185">Reference proteome</keyword>
<dbReference type="KEGG" id="pfer:IRI77_20140"/>
<dbReference type="SUPFAM" id="SSF53218">
    <property type="entry name" value="Molybdenum cofactor biosynthesis proteins"/>
    <property type="match status" value="1"/>
</dbReference>
<accession>A0A7S7SHY9</accession>
<dbReference type="Gene3D" id="3.40.980.10">
    <property type="entry name" value="MoaB/Mog-like domain"/>
    <property type="match status" value="1"/>
</dbReference>
<name>A0A7S7SHY9_PALFE</name>
<dbReference type="InterPro" id="IPR036425">
    <property type="entry name" value="MoaB/Mog-like_dom_sf"/>
</dbReference>
<evidence type="ECO:0000313" key="1">
    <source>
        <dbReference type="EMBL" id="QOY85148.1"/>
    </source>
</evidence>
<dbReference type="AlphaFoldDB" id="A0A7S7SHY9"/>
<evidence type="ECO:0000313" key="2">
    <source>
        <dbReference type="Proteomes" id="UP000593892"/>
    </source>
</evidence>
<protein>
    <submittedName>
        <fullName evidence="1">Molybdopterin-binding protein</fullName>
    </submittedName>
</protein>
<gene>
    <name evidence="1" type="ORF">IRI77_20140</name>
</gene>
<organism evidence="1 2">
    <name type="scientific">Paludibaculum fermentans</name>
    <dbReference type="NCBI Taxonomy" id="1473598"/>
    <lineage>
        <taxon>Bacteria</taxon>
        <taxon>Pseudomonadati</taxon>
        <taxon>Acidobacteriota</taxon>
        <taxon>Terriglobia</taxon>
        <taxon>Bryobacterales</taxon>
        <taxon>Bryobacteraceae</taxon>
        <taxon>Paludibaculum</taxon>
    </lineage>
</organism>
<dbReference type="UniPathway" id="UPA00344"/>